<protein>
    <submittedName>
        <fullName evidence="1">14737_t:CDS:1</fullName>
    </submittedName>
</protein>
<feature type="non-terminal residue" evidence="1">
    <location>
        <position position="126"/>
    </location>
</feature>
<evidence type="ECO:0000313" key="1">
    <source>
        <dbReference type="EMBL" id="CAG8847488.1"/>
    </source>
</evidence>
<name>A0ACA9STT8_9GLOM</name>
<evidence type="ECO:0000313" key="2">
    <source>
        <dbReference type="Proteomes" id="UP000789920"/>
    </source>
</evidence>
<accession>A0ACA9STT8</accession>
<gene>
    <name evidence="1" type="ORF">RPERSI_LOCUS34660</name>
</gene>
<organism evidence="1 2">
    <name type="scientific">Racocetra persica</name>
    <dbReference type="NCBI Taxonomy" id="160502"/>
    <lineage>
        <taxon>Eukaryota</taxon>
        <taxon>Fungi</taxon>
        <taxon>Fungi incertae sedis</taxon>
        <taxon>Mucoromycota</taxon>
        <taxon>Glomeromycotina</taxon>
        <taxon>Glomeromycetes</taxon>
        <taxon>Diversisporales</taxon>
        <taxon>Gigasporaceae</taxon>
        <taxon>Racocetra</taxon>
    </lineage>
</organism>
<feature type="non-terminal residue" evidence="1">
    <location>
        <position position="1"/>
    </location>
</feature>
<comment type="caution">
    <text evidence="1">The sequence shown here is derived from an EMBL/GenBank/DDBJ whole genome shotgun (WGS) entry which is preliminary data.</text>
</comment>
<dbReference type="Proteomes" id="UP000789920">
    <property type="component" value="Unassembled WGS sequence"/>
</dbReference>
<reference evidence="1" key="1">
    <citation type="submission" date="2021-06" db="EMBL/GenBank/DDBJ databases">
        <authorList>
            <person name="Kallberg Y."/>
            <person name="Tangrot J."/>
            <person name="Rosling A."/>
        </authorList>
    </citation>
    <scope>NUCLEOTIDE SEQUENCE</scope>
    <source>
        <strain evidence="1">MA461A</strain>
    </source>
</reference>
<dbReference type="EMBL" id="CAJVQC010156212">
    <property type="protein sequence ID" value="CAG8847488.1"/>
    <property type="molecule type" value="Genomic_DNA"/>
</dbReference>
<proteinExistence type="predicted"/>
<keyword evidence="2" id="KW-1185">Reference proteome</keyword>
<sequence>CEAYNGHIIGGSPPVTVQEDHIRNVNEYFVPLNTKSDYVSTMLHQCKDLYTKIGMPAESCLEYLEDRLRILYHKAIMYKNYSANLSTAVSISSQNLFVQPSKNEQVPVNVLEALGLHQSDLQLVYA</sequence>